<accession>A0A0C3Q499</accession>
<protein>
    <submittedName>
        <fullName evidence="2">Uncharacterized protein</fullName>
    </submittedName>
</protein>
<dbReference type="Proteomes" id="UP000054248">
    <property type="component" value="Unassembled WGS sequence"/>
</dbReference>
<evidence type="ECO:0000313" key="3">
    <source>
        <dbReference type="Proteomes" id="UP000054248"/>
    </source>
</evidence>
<dbReference type="EMBL" id="KN823362">
    <property type="protein sequence ID" value="KIO17614.1"/>
    <property type="molecule type" value="Genomic_DNA"/>
</dbReference>
<reference evidence="3" key="2">
    <citation type="submission" date="2015-01" db="EMBL/GenBank/DDBJ databases">
        <title>Evolutionary Origins and Diversification of the Mycorrhizal Mutualists.</title>
        <authorList>
            <consortium name="DOE Joint Genome Institute"/>
            <consortium name="Mycorrhizal Genomics Consortium"/>
            <person name="Kohler A."/>
            <person name="Kuo A."/>
            <person name="Nagy L.G."/>
            <person name="Floudas D."/>
            <person name="Copeland A."/>
            <person name="Barry K.W."/>
            <person name="Cichocki N."/>
            <person name="Veneault-Fourrey C."/>
            <person name="LaButti K."/>
            <person name="Lindquist E.A."/>
            <person name="Lipzen A."/>
            <person name="Lundell T."/>
            <person name="Morin E."/>
            <person name="Murat C."/>
            <person name="Riley R."/>
            <person name="Ohm R."/>
            <person name="Sun H."/>
            <person name="Tunlid A."/>
            <person name="Henrissat B."/>
            <person name="Grigoriev I.V."/>
            <person name="Hibbett D.S."/>
            <person name="Martin F."/>
        </authorList>
    </citation>
    <scope>NUCLEOTIDE SEQUENCE [LARGE SCALE GENOMIC DNA]</scope>
    <source>
        <strain evidence="3">MUT 4182</strain>
    </source>
</reference>
<evidence type="ECO:0000256" key="1">
    <source>
        <dbReference type="SAM" id="MobiDB-lite"/>
    </source>
</evidence>
<evidence type="ECO:0000313" key="2">
    <source>
        <dbReference type="EMBL" id="KIO17614.1"/>
    </source>
</evidence>
<feature type="compositionally biased region" description="Pro residues" evidence="1">
    <location>
        <begin position="40"/>
        <end position="58"/>
    </location>
</feature>
<dbReference type="AlphaFoldDB" id="A0A0C3Q499"/>
<feature type="compositionally biased region" description="Pro residues" evidence="1">
    <location>
        <begin position="65"/>
        <end position="99"/>
    </location>
</feature>
<dbReference type="HOGENOM" id="CLU_073410_0_0_1"/>
<name>A0A0C3Q499_9AGAM</name>
<feature type="compositionally biased region" description="Acidic residues" evidence="1">
    <location>
        <begin position="15"/>
        <end position="28"/>
    </location>
</feature>
<feature type="compositionally biased region" description="Low complexity" evidence="1">
    <location>
        <begin position="100"/>
        <end position="109"/>
    </location>
</feature>
<gene>
    <name evidence="2" type="ORF">M407DRAFT_32701</name>
</gene>
<reference evidence="2 3" key="1">
    <citation type="submission" date="2014-04" db="EMBL/GenBank/DDBJ databases">
        <authorList>
            <consortium name="DOE Joint Genome Institute"/>
            <person name="Kuo A."/>
            <person name="Girlanda M."/>
            <person name="Perotto S."/>
            <person name="Kohler A."/>
            <person name="Nagy L.G."/>
            <person name="Floudas D."/>
            <person name="Copeland A."/>
            <person name="Barry K.W."/>
            <person name="Cichocki N."/>
            <person name="Veneault-Fourrey C."/>
            <person name="LaButti K."/>
            <person name="Lindquist E.A."/>
            <person name="Lipzen A."/>
            <person name="Lundell T."/>
            <person name="Morin E."/>
            <person name="Murat C."/>
            <person name="Sun H."/>
            <person name="Tunlid A."/>
            <person name="Henrissat B."/>
            <person name="Grigoriev I.V."/>
            <person name="Hibbett D.S."/>
            <person name="Martin F."/>
            <person name="Nordberg H.P."/>
            <person name="Cantor M.N."/>
            <person name="Hua S.X."/>
        </authorList>
    </citation>
    <scope>NUCLEOTIDE SEQUENCE [LARGE SCALE GENOMIC DNA]</scope>
    <source>
        <strain evidence="2 3">MUT 4182</strain>
    </source>
</reference>
<feature type="compositionally biased region" description="Basic and acidic residues" evidence="1">
    <location>
        <begin position="144"/>
        <end position="159"/>
    </location>
</feature>
<sequence length="328" mass="35793">MNKFVISRDVVFDEDEFPGIPWNEEDEAFAPISGGYYPIPNVPGPAPHPPPPPPPPLPASNSSPNAPPPGQPPPPPPNAPGPAPPPPPPPPPPPLPPSMAPSTLSAPSLWQTAREAPNDDDDYVPLGDRDSSEEGYPTETYRLLSEKDRRPAHLKEEPKSPSALGTPPSSNSFRYTESPKKSKKGKGRRELDALMHDTWSANPEAPAPAPQRPIRNWQPPKEFWKVGGGTLQPAYDLPSNEEEAHDPFNDHEDNSPAPSGGVQNAEPEVKSEDESQTQDPPEPSEEISQALEIVYPSEEHITWEQAIERAFKVAADNTEPRSFREAML</sequence>
<organism evidence="2 3">
    <name type="scientific">Tulasnella calospora MUT 4182</name>
    <dbReference type="NCBI Taxonomy" id="1051891"/>
    <lineage>
        <taxon>Eukaryota</taxon>
        <taxon>Fungi</taxon>
        <taxon>Dikarya</taxon>
        <taxon>Basidiomycota</taxon>
        <taxon>Agaricomycotina</taxon>
        <taxon>Agaricomycetes</taxon>
        <taxon>Cantharellales</taxon>
        <taxon>Tulasnellaceae</taxon>
        <taxon>Tulasnella</taxon>
    </lineage>
</organism>
<proteinExistence type="predicted"/>
<feature type="compositionally biased region" description="Basic and acidic residues" evidence="1">
    <location>
        <begin position="245"/>
        <end position="254"/>
    </location>
</feature>
<feature type="region of interest" description="Disordered" evidence="1">
    <location>
        <begin position="15"/>
        <end position="286"/>
    </location>
</feature>
<keyword evidence="3" id="KW-1185">Reference proteome</keyword>